<evidence type="ECO:0000313" key="1">
    <source>
        <dbReference type="EMBL" id="CBN77700.1"/>
    </source>
</evidence>
<evidence type="ECO:0000313" key="2">
    <source>
        <dbReference type="Proteomes" id="UP000002630"/>
    </source>
</evidence>
<dbReference type="PANTHER" id="PTHR37948:SF1">
    <property type="entry name" value="BLL5189 PROTEIN"/>
    <property type="match status" value="1"/>
</dbReference>
<proteinExistence type="predicted"/>
<dbReference type="EMBL" id="FN648841">
    <property type="protein sequence ID" value="CBN77700.1"/>
    <property type="molecule type" value="Genomic_DNA"/>
</dbReference>
<sequence length="141" mass="16338">MGSFGGTYFRPIKSSVTGKTYRDQWKEFPADWFEGLDVKRQVASPTYLNAVNTYGVHCGGDLHMWESSGWIKECDPYGWFQVFGPTGRWRTQLCNRILIKGSEVDDTTVSPKIRQLMQHWGYRITDPDLQRHAFRQKAKKG</sequence>
<dbReference type="Proteomes" id="UP000002630">
    <property type="component" value="Linkage Group LG16"/>
</dbReference>
<dbReference type="STRING" id="2880.D8LR27"/>
<dbReference type="EMBL" id="FN649741">
    <property type="protein sequence ID" value="CBN77700.1"/>
    <property type="molecule type" value="Genomic_DNA"/>
</dbReference>
<name>D8LR27_ECTSI</name>
<keyword evidence="2" id="KW-1185">Reference proteome</keyword>
<reference evidence="1 2" key="1">
    <citation type="journal article" date="2010" name="Nature">
        <title>The Ectocarpus genome and the independent evolution of multicellularity in brown algae.</title>
        <authorList>
            <person name="Cock J.M."/>
            <person name="Sterck L."/>
            <person name="Rouze P."/>
            <person name="Scornet D."/>
            <person name="Allen A.E."/>
            <person name="Amoutzias G."/>
            <person name="Anthouard V."/>
            <person name="Artiguenave F."/>
            <person name="Aury J.M."/>
            <person name="Badger J.H."/>
            <person name="Beszteri B."/>
            <person name="Billiau K."/>
            <person name="Bonnet E."/>
            <person name="Bothwell J.H."/>
            <person name="Bowler C."/>
            <person name="Boyen C."/>
            <person name="Brownlee C."/>
            <person name="Carrano C.J."/>
            <person name="Charrier B."/>
            <person name="Cho G.Y."/>
            <person name="Coelho S.M."/>
            <person name="Collen J."/>
            <person name="Corre E."/>
            <person name="Da Silva C."/>
            <person name="Delage L."/>
            <person name="Delaroque N."/>
            <person name="Dittami S.M."/>
            <person name="Doulbeau S."/>
            <person name="Elias M."/>
            <person name="Farnham G."/>
            <person name="Gachon C.M."/>
            <person name="Gschloessl B."/>
            <person name="Heesch S."/>
            <person name="Jabbari K."/>
            <person name="Jubin C."/>
            <person name="Kawai H."/>
            <person name="Kimura K."/>
            <person name="Kloareg B."/>
            <person name="Kupper F.C."/>
            <person name="Lang D."/>
            <person name="Le Bail A."/>
            <person name="Leblanc C."/>
            <person name="Lerouge P."/>
            <person name="Lohr M."/>
            <person name="Lopez P.J."/>
            <person name="Martens C."/>
            <person name="Maumus F."/>
            <person name="Michel G."/>
            <person name="Miranda-Saavedra D."/>
            <person name="Morales J."/>
            <person name="Moreau H."/>
            <person name="Motomura T."/>
            <person name="Nagasato C."/>
            <person name="Napoli C.A."/>
            <person name="Nelson D.R."/>
            <person name="Nyvall-Collen P."/>
            <person name="Peters A.F."/>
            <person name="Pommier C."/>
            <person name="Potin P."/>
            <person name="Poulain J."/>
            <person name="Quesneville H."/>
            <person name="Read B."/>
            <person name="Rensing S.A."/>
            <person name="Ritter A."/>
            <person name="Rousvoal S."/>
            <person name="Samanta M."/>
            <person name="Samson G."/>
            <person name="Schroeder D.C."/>
            <person name="Segurens B."/>
            <person name="Strittmatter M."/>
            <person name="Tonon T."/>
            <person name="Tregear J.W."/>
            <person name="Valentin K."/>
            <person name="von Dassow P."/>
            <person name="Yamagishi T."/>
            <person name="Van de Peer Y."/>
            <person name="Wincker P."/>
        </authorList>
    </citation>
    <scope>NUCLEOTIDE SEQUENCE [LARGE SCALE GENOMIC DNA]</scope>
    <source>
        <strain evidence="2">Ec32 / CCAP1310/4</strain>
    </source>
</reference>
<protein>
    <submittedName>
        <fullName evidence="1">Uncharacterized protein</fullName>
    </submittedName>
</protein>
<gene>
    <name evidence="1" type="ORF">Esi_0062_0031</name>
</gene>
<dbReference type="AlphaFoldDB" id="D8LR27"/>
<accession>D8LR27</accession>
<dbReference type="OrthoDB" id="4850at2759"/>
<organism evidence="1 2">
    <name type="scientific">Ectocarpus siliculosus</name>
    <name type="common">Brown alga</name>
    <name type="synonym">Conferva siliculosa</name>
    <dbReference type="NCBI Taxonomy" id="2880"/>
    <lineage>
        <taxon>Eukaryota</taxon>
        <taxon>Sar</taxon>
        <taxon>Stramenopiles</taxon>
        <taxon>Ochrophyta</taxon>
        <taxon>PX clade</taxon>
        <taxon>Phaeophyceae</taxon>
        <taxon>Ectocarpales</taxon>
        <taxon>Ectocarpaceae</taxon>
        <taxon>Ectocarpus</taxon>
    </lineage>
</organism>
<dbReference type="eggNOG" id="ENOG502RZV2">
    <property type="taxonomic scope" value="Eukaryota"/>
</dbReference>
<dbReference type="InParanoid" id="D8LR27"/>
<dbReference type="PANTHER" id="PTHR37948">
    <property type="entry name" value="ZGC:113208"/>
    <property type="match status" value="1"/>
</dbReference>